<dbReference type="Pfam" id="PF00048">
    <property type="entry name" value="IL8"/>
    <property type="match status" value="1"/>
</dbReference>
<dbReference type="GO" id="GO:0006954">
    <property type="term" value="P:inflammatory response"/>
    <property type="evidence" value="ECO:0007669"/>
    <property type="project" value="UniProtKB-KW"/>
</dbReference>
<dbReference type="InterPro" id="IPR001811">
    <property type="entry name" value="Chemokine_IL8-like_dom"/>
</dbReference>
<feature type="domain" description="Chemokine interleukin-8-like" evidence="11">
    <location>
        <begin position="103"/>
        <end position="163"/>
    </location>
</feature>
<evidence type="ECO:0000313" key="13">
    <source>
        <dbReference type="Proteomes" id="UP000291020"/>
    </source>
</evidence>
<dbReference type="PROSITE" id="PS00472">
    <property type="entry name" value="SMALL_CYTOKINES_CC"/>
    <property type="match status" value="1"/>
</dbReference>
<keyword evidence="5 9" id="KW-0964">Secreted</keyword>
<protein>
    <recommendedName>
        <fullName evidence="9">C-C motif chemokine</fullName>
    </recommendedName>
</protein>
<feature type="compositionally biased region" description="Basic residues" evidence="10">
    <location>
        <begin position="180"/>
        <end position="194"/>
    </location>
</feature>
<dbReference type="CDD" id="cd00169">
    <property type="entry name" value="Chemokine"/>
    <property type="match status" value="1"/>
</dbReference>
<dbReference type="SMART" id="SM00199">
    <property type="entry name" value="SCY"/>
    <property type="match status" value="1"/>
</dbReference>
<keyword evidence="8" id="KW-0395">Inflammatory response</keyword>
<dbReference type="PANTHER" id="PTHR28360:SF1">
    <property type="entry name" value="DYNACTIN SUBUNIT 3"/>
    <property type="match status" value="1"/>
</dbReference>
<accession>A0A452HEJ1</accession>
<evidence type="ECO:0000259" key="11">
    <source>
        <dbReference type="SMART" id="SM00199"/>
    </source>
</evidence>
<name>A0A452HEJ1_9SAUR</name>
<dbReference type="Gene3D" id="2.40.50.40">
    <property type="match status" value="1"/>
</dbReference>
<keyword evidence="13" id="KW-1185">Reference proteome</keyword>
<feature type="region of interest" description="Disordered" evidence="10">
    <location>
        <begin position="167"/>
        <end position="194"/>
    </location>
</feature>
<organism evidence="12 13">
    <name type="scientific">Gopherus agassizii</name>
    <name type="common">Agassiz's desert tortoise</name>
    <dbReference type="NCBI Taxonomy" id="38772"/>
    <lineage>
        <taxon>Eukaryota</taxon>
        <taxon>Metazoa</taxon>
        <taxon>Chordata</taxon>
        <taxon>Craniata</taxon>
        <taxon>Vertebrata</taxon>
        <taxon>Euteleostomi</taxon>
        <taxon>Archelosauria</taxon>
        <taxon>Testudinata</taxon>
        <taxon>Testudines</taxon>
        <taxon>Cryptodira</taxon>
        <taxon>Durocryptodira</taxon>
        <taxon>Testudinoidea</taxon>
        <taxon>Testudinidae</taxon>
        <taxon>Gopherus</taxon>
    </lineage>
</organism>
<evidence type="ECO:0000313" key="12">
    <source>
        <dbReference type="Ensembl" id="ENSGAGP00000013242.1"/>
    </source>
</evidence>
<keyword evidence="4 9" id="KW-0202">Cytokine</keyword>
<dbReference type="GO" id="GO:0005869">
    <property type="term" value="C:dynactin complex"/>
    <property type="evidence" value="ECO:0007669"/>
    <property type="project" value="InterPro"/>
</dbReference>
<evidence type="ECO:0000256" key="7">
    <source>
        <dbReference type="ARBA" id="ARBA00023157"/>
    </source>
</evidence>
<comment type="similarity">
    <text evidence="2 9">Belongs to the intercrine beta (chemokine CC) family.</text>
</comment>
<dbReference type="Proteomes" id="UP000291020">
    <property type="component" value="Unassembled WGS sequence"/>
</dbReference>
<dbReference type="AlphaFoldDB" id="A0A452HEJ1"/>
<dbReference type="InterPro" id="IPR000827">
    <property type="entry name" value="Chemokine_CC_CS"/>
</dbReference>
<dbReference type="SUPFAM" id="SSF54117">
    <property type="entry name" value="Interleukin 8-like chemokines"/>
    <property type="match status" value="1"/>
</dbReference>
<keyword evidence="6" id="KW-0732">Signal</keyword>
<dbReference type="STRING" id="38772.ENSGAGP00000013242"/>
<dbReference type="FunFam" id="2.40.50.40:FF:000012">
    <property type="entry name" value="C-C motif chemokine"/>
    <property type="match status" value="1"/>
</dbReference>
<evidence type="ECO:0000256" key="1">
    <source>
        <dbReference type="ARBA" id="ARBA00004613"/>
    </source>
</evidence>
<dbReference type="GO" id="GO:0061640">
    <property type="term" value="P:cytoskeleton-dependent cytokinesis"/>
    <property type="evidence" value="ECO:0007669"/>
    <property type="project" value="InterPro"/>
</dbReference>
<dbReference type="InterPro" id="IPR036048">
    <property type="entry name" value="Interleukin_8-like_sf"/>
</dbReference>
<dbReference type="GO" id="GO:0005615">
    <property type="term" value="C:extracellular space"/>
    <property type="evidence" value="ECO:0007669"/>
    <property type="project" value="UniProtKB-KW"/>
</dbReference>
<proteinExistence type="inferred from homology"/>
<evidence type="ECO:0000256" key="3">
    <source>
        <dbReference type="ARBA" id="ARBA00022500"/>
    </source>
</evidence>
<keyword evidence="7" id="KW-1015">Disulfide bond</keyword>
<reference evidence="12" key="3">
    <citation type="submission" date="2025-09" db="UniProtKB">
        <authorList>
            <consortium name="Ensembl"/>
        </authorList>
    </citation>
    <scope>IDENTIFICATION</scope>
</reference>
<evidence type="ECO:0000256" key="2">
    <source>
        <dbReference type="ARBA" id="ARBA00010868"/>
    </source>
</evidence>
<dbReference type="Ensembl" id="ENSGAGT00000015159.1">
    <property type="protein sequence ID" value="ENSGAGP00000013242.1"/>
    <property type="gene ID" value="ENSGAGG00000010144.1"/>
</dbReference>
<evidence type="ECO:0000256" key="5">
    <source>
        <dbReference type="ARBA" id="ARBA00022525"/>
    </source>
</evidence>
<dbReference type="InterPro" id="IPR009991">
    <property type="entry name" value="DCTN3"/>
</dbReference>
<evidence type="ECO:0000256" key="4">
    <source>
        <dbReference type="ARBA" id="ARBA00022514"/>
    </source>
</evidence>
<reference evidence="12" key="2">
    <citation type="submission" date="2025-08" db="UniProtKB">
        <authorList>
            <consortium name="Ensembl"/>
        </authorList>
    </citation>
    <scope>IDENTIFICATION</scope>
</reference>
<dbReference type="GO" id="GO:0008009">
    <property type="term" value="F:chemokine activity"/>
    <property type="evidence" value="ECO:0007669"/>
    <property type="project" value="InterPro"/>
</dbReference>
<evidence type="ECO:0000256" key="6">
    <source>
        <dbReference type="ARBA" id="ARBA00022729"/>
    </source>
</evidence>
<sequence>MVWFIIPSLSFQAADGLVKVQVALGNIASKRERVKILYKKIEDLIKYLDPQYIDRMAVPDAMKLQFILAEEQFILSQVALLEQANNLQLFLDSAHIKGSENQASDCCLSHKTNRIPHRLLSAYRIQSPETGCRLPAIVFITKKNRNLCAPPNAPWALGLMKKLDGKKGQSTVVRTEKQPHAKGAKHRKQRKPKN</sequence>
<dbReference type="Pfam" id="PF07426">
    <property type="entry name" value="Dynactin_p22"/>
    <property type="match status" value="1"/>
</dbReference>
<evidence type="ECO:0000256" key="8">
    <source>
        <dbReference type="ARBA" id="ARBA00023198"/>
    </source>
</evidence>
<evidence type="ECO:0000256" key="9">
    <source>
        <dbReference type="RuleBase" id="RU361150"/>
    </source>
</evidence>
<dbReference type="PANTHER" id="PTHR28360">
    <property type="entry name" value="DYNACTIN SUBUNIT 3"/>
    <property type="match status" value="1"/>
</dbReference>
<dbReference type="GO" id="GO:0006955">
    <property type="term" value="P:immune response"/>
    <property type="evidence" value="ECO:0007669"/>
    <property type="project" value="InterPro"/>
</dbReference>
<keyword evidence="3 9" id="KW-0145">Chemotaxis</keyword>
<evidence type="ECO:0000256" key="10">
    <source>
        <dbReference type="SAM" id="MobiDB-lite"/>
    </source>
</evidence>
<comment type="subcellular location">
    <subcellularLocation>
        <location evidence="1 9">Secreted</location>
    </subcellularLocation>
</comment>
<reference evidence="13" key="1">
    <citation type="journal article" date="2017" name="PLoS ONE">
        <title>The Agassiz's desert tortoise genome provides a resource for the conservation of a threatened species.</title>
        <authorList>
            <person name="Tollis M."/>
            <person name="DeNardo D.F."/>
            <person name="Cornelius J.A."/>
            <person name="Dolby G.A."/>
            <person name="Edwards T."/>
            <person name="Henen B.T."/>
            <person name="Karl A.E."/>
            <person name="Murphy R.W."/>
            <person name="Kusumi K."/>
        </authorList>
    </citation>
    <scope>NUCLEOTIDE SEQUENCE [LARGE SCALE GENOMIC DNA]</scope>
</reference>